<dbReference type="AlphaFoldDB" id="A0A7N2N2X7"/>
<keyword evidence="2" id="KW-1185">Reference proteome</keyword>
<accession>A0A7N2N2X7</accession>
<sequence>MDELSSRWLSKVPCASSFRPWCLYFCNIYNRVLGRTQKQLHSLVDLSDHVMLHFGGNSGIHSIGAPDIPFQILLT</sequence>
<evidence type="ECO:0000313" key="2">
    <source>
        <dbReference type="Proteomes" id="UP000594261"/>
    </source>
</evidence>
<reference evidence="1" key="2">
    <citation type="submission" date="2021-01" db="UniProtKB">
        <authorList>
            <consortium name="EnsemblPlants"/>
        </authorList>
    </citation>
    <scope>IDENTIFICATION</scope>
</reference>
<organism evidence="1 2">
    <name type="scientific">Quercus lobata</name>
    <name type="common">Valley oak</name>
    <dbReference type="NCBI Taxonomy" id="97700"/>
    <lineage>
        <taxon>Eukaryota</taxon>
        <taxon>Viridiplantae</taxon>
        <taxon>Streptophyta</taxon>
        <taxon>Embryophyta</taxon>
        <taxon>Tracheophyta</taxon>
        <taxon>Spermatophyta</taxon>
        <taxon>Magnoliopsida</taxon>
        <taxon>eudicotyledons</taxon>
        <taxon>Gunneridae</taxon>
        <taxon>Pentapetalae</taxon>
        <taxon>rosids</taxon>
        <taxon>fabids</taxon>
        <taxon>Fagales</taxon>
        <taxon>Fagaceae</taxon>
        <taxon>Quercus</taxon>
    </lineage>
</organism>
<dbReference type="InParanoid" id="A0A7N2N2X7"/>
<dbReference type="EMBL" id="LRBV02000012">
    <property type="status" value="NOT_ANNOTATED_CDS"/>
    <property type="molecule type" value="Genomic_DNA"/>
</dbReference>
<protein>
    <submittedName>
        <fullName evidence="1">Uncharacterized protein</fullName>
    </submittedName>
</protein>
<dbReference type="Proteomes" id="UP000594261">
    <property type="component" value="Chromosome 12"/>
</dbReference>
<dbReference type="EnsemblPlants" id="QL12p018076:mrna">
    <property type="protein sequence ID" value="QL12p018076:mrna"/>
    <property type="gene ID" value="QL12p018076"/>
</dbReference>
<name>A0A7N2N2X7_QUELO</name>
<evidence type="ECO:0000313" key="1">
    <source>
        <dbReference type="EnsemblPlants" id="QL12p018076:mrna"/>
    </source>
</evidence>
<reference evidence="1 2" key="1">
    <citation type="journal article" date="2016" name="G3 (Bethesda)">
        <title>First Draft Assembly and Annotation of the Genome of a California Endemic Oak Quercus lobata Nee (Fagaceae).</title>
        <authorList>
            <person name="Sork V.L."/>
            <person name="Fitz-Gibbon S.T."/>
            <person name="Puiu D."/>
            <person name="Crepeau M."/>
            <person name="Gugger P.F."/>
            <person name="Sherman R."/>
            <person name="Stevens K."/>
            <person name="Langley C.H."/>
            <person name="Pellegrini M."/>
            <person name="Salzberg S.L."/>
        </authorList>
    </citation>
    <scope>NUCLEOTIDE SEQUENCE [LARGE SCALE GENOMIC DNA]</scope>
    <source>
        <strain evidence="1 2">cv. SW786</strain>
    </source>
</reference>
<proteinExistence type="predicted"/>
<dbReference type="Gramene" id="QL12p018076:mrna">
    <property type="protein sequence ID" value="QL12p018076:mrna"/>
    <property type="gene ID" value="QL12p018076"/>
</dbReference>